<evidence type="ECO:0000313" key="5">
    <source>
        <dbReference type="EMBL" id="KAK9865701.1"/>
    </source>
</evidence>
<evidence type="ECO:0000256" key="2">
    <source>
        <dbReference type="PROSITE-ProRule" id="PRU00267"/>
    </source>
</evidence>
<feature type="region of interest" description="Disordered" evidence="3">
    <location>
        <begin position="116"/>
        <end position="139"/>
    </location>
</feature>
<dbReference type="CDD" id="cd00084">
    <property type="entry name" value="HMG-box_SF"/>
    <property type="match status" value="2"/>
</dbReference>
<feature type="domain" description="HMG box" evidence="4">
    <location>
        <begin position="73"/>
        <end position="124"/>
    </location>
</feature>
<gene>
    <name evidence="5" type="ORF">WJX84_009983</name>
</gene>
<feature type="domain" description="HMG box" evidence="4">
    <location>
        <begin position="142"/>
        <end position="210"/>
    </location>
</feature>
<dbReference type="Pfam" id="PF00505">
    <property type="entry name" value="HMG_box"/>
    <property type="match status" value="2"/>
</dbReference>
<feature type="DNA-binding region" description="HMG box" evidence="2">
    <location>
        <begin position="142"/>
        <end position="210"/>
    </location>
</feature>
<name>A0AAW1T9S4_9CHLO</name>
<reference evidence="5 6" key="1">
    <citation type="journal article" date="2024" name="Nat. Commun.">
        <title>Phylogenomics reveals the evolutionary origins of lichenization in chlorophyte algae.</title>
        <authorList>
            <person name="Puginier C."/>
            <person name="Libourel C."/>
            <person name="Otte J."/>
            <person name="Skaloud P."/>
            <person name="Haon M."/>
            <person name="Grisel S."/>
            <person name="Petersen M."/>
            <person name="Berrin J.G."/>
            <person name="Delaux P.M."/>
            <person name="Dal Grande F."/>
            <person name="Keller J."/>
        </authorList>
    </citation>
    <scope>NUCLEOTIDE SEQUENCE [LARGE SCALE GENOMIC DNA]</scope>
    <source>
        <strain evidence="5 6">SAG 2523</strain>
    </source>
</reference>
<dbReference type="GO" id="GO:0003677">
    <property type="term" value="F:DNA binding"/>
    <property type="evidence" value="ECO:0007669"/>
    <property type="project" value="UniProtKB-UniRule"/>
</dbReference>
<comment type="caution">
    <text evidence="5">The sequence shown here is derived from an EMBL/GenBank/DDBJ whole genome shotgun (WGS) entry which is preliminary data.</text>
</comment>
<proteinExistence type="predicted"/>
<keyword evidence="6" id="KW-1185">Reference proteome</keyword>
<protein>
    <recommendedName>
        <fullName evidence="4">HMG box domain-containing protein</fullName>
    </recommendedName>
</protein>
<dbReference type="GO" id="GO:0005634">
    <property type="term" value="C:nucleus"/>
    <property type="evidence" value="ECO:0007669"/>
    <property type="project" value="UniProtKB-UniRule"/>
</dbReference>
<dbReference type="SUPFAM" id="SSF47095">
    <property type="entry name" value="HMG-box"/>
    <property type="match status" value="2"/>
</dbReference>
<dbReference type="InterPro" id="IPR036910">
    <property type="entry name" value="HMG_box_dom_sf"/>
</dbReference>
<sequence>MMCRQRQAPGSRYQRSICHHPAKLSNLIPHPTTSGNLKQGQLLSWILEASSLLQLQTRTNPRTHLKLRSSQGHPLAENHDLKLGEVSKKLGDMWKLLTEEEKQPYKDLAAAEKEQLQAAQPAGTIQESNQAVSVKESKAPSEPRAKTAYNIFCQARRAYLKAESPEANSTDITRLLATTWKTMGAEERKPYIMQHKEEEAALNIQKPDVCQHHNESDLEEDRSHPAPIALMAVFNCTEDGEMDLDDLPEDSPLQACAFLGKLRETDYPLSKLVKRKHEQSDTMMRVPMLGLSFAVQRMIQAQAVEKDGIIADLQEKLEQLKGYADAQLHVLILGVPVGYQWYSDSRLCP</sequence>
<feature type="DNA-binding region" description="HMG box" evidence="2">
    <location>
        <begin position="73"/>
        <end position="124"/>
    </location>
</feature>
<keyword evidence="2" id="KW-0539">Nucleus</keyword>
<accession>A0AAW1T9S4</accession>
<dbReference type="PANTHER" id="PTHR48112">
    <property type="entry name" value="HIGH MOBILITY GROUP PROTEIN DSP1"/>
    <property type="match status" value="1"/>
</dbReference>
<feature type="compositionally biased region" description="Polar residues" evidence="3">
    <location>
        <begin position="123"/>
        <end position="132"/>
    </location>
</feature>
<dbReference type="Gene3D" id="1.10.30.10">
    <property type="entry name" value="High mobility group box domain"/>
    <property type="match status" value="2"/>
</dbReference>
<dbReference type="AlphaFoldDB" id="A0AAW1T9S4"/>
<dbReference type="InterPro" id="IPR050342">
    <property type="entry name" value="HMGB"/>
</dbReference>
<dbReference type="Proteomes" id="UP001485043">
    <property type="component" value="Unassembled WGS sequence"/>
</dbReference>
<dbReference type="EMBL" id="JALJOV010000225">
    <property type="protein sequence ID" value="KAK9865701.1"/>
    <property type="molecule type" value="Genomic_DNA"/>
</dbReference>
<dbReference type="InterPro" id="IPR009071">
    <property type="entry name" value="HMG_box_dom"/>
</dbReference>
<evidence type="ECO:0000259" key="4">
    <source>
        <dbReference type="PROSITE" id="PS50118"/>
    </source>
</evidence>
<dbReference type="PROSITE" id="PS50118">
    <property type="entry name" value="HMG_BOX_2"/>
    <property type="match status" value="2"/>
</dbReference>
<evidence type="ECO:0000256" key="1">
    <source>
        <dbReference type="ARBA" id="ARBA00023125"/>
    </source>
</evidence>
<evidence type="ECO:0000313" key="6">
    <source>
        <dbReference type="Proteomes" id="UP001485043"/>
    </source>
</evidence>
<organism evidence="5 6">
    <name type="scientific">Apatococcus fuscideae</name>
    <dbReference type="NCBI Taxonomy" id="2026836"/>
    <lineage>
        <taxon>Eukaryota</taxon>
        <taxon>Viridiplantae</taxon>
        <taxon>Chlorophyta</taxon>
        <taxon>core chlorophytes</taxon>
        <taxon>Trebouxiophyceae</taxon>
        <taxon>Chlorellales</taxon>
        <taxon>Chlorellaceae</taxon>
        <taxon>Apatococcus</taxon>
    </lineage>
</organism>
<evidence type="ECO:0000256" key="3">
    <source>
        <dbReference type="SAM" id="MobiDB-lite"/>
    </source>
</evidence>
<keyword evidence="1 2" id="KW-0238">DNA-binding</keyword>
<dbReference type="SMART" id="SM00398">
    <property type="entry name" value="HMG"/>
    <property type="match status" value="2"/>
</dbReference>